<sequence length="390" mass="39579">MSESIVIVAAKRTPMGGFMGALSAVPSTQLGATAITAAISGIAPTEIDEVIMGCVLPAGLGQAPARQATLGAGLPLSVGATTINKVCGSGMKAIMLAHDLISAGSADVIVAGGMESMSNAPYLLPKARAGYRMGHGQVLDHMMLDGLENAYDGKAMGCFAQDTADAEDITREQMDEFAVSSLSKANKAIADGTFVDEIAPVTVKDRKGEVIVDTDEGPGNAKPEKIPALRPAFKKDGTVTAANSSSISDGAAALVVMTASKAAALGLTPLAKIVAHATNAIKPEDFTVAPVGAIEKVFAKTGWTKDDVDLFEINEAFAMVTMLGVNKLGLDANKVNIKGGACALGHPIGASGARIVVTLLHALNQKGLKKGVAALCIGGGEATAIAVEML</sequence>
<comment type="similarity">
    <text evidence="1 9">Belongs to the thiolase-like superfamily. Thiolase family.</text>
</comment>
<keyword evidence="6" id="KW-0443">Lipid metabolism</keyword>
<feature type="active site" description="Proton acceptor" evidence="8">
    <location>
        <position position="376"/>
    </location>
</feature>
<dbReference type="Proteomes" id="UP000009282">
    <property type="component" value="Chromosome"/>
</dbReference>
<reference evidence="12 13" key="1">
    <citation type="journal article" date="2011" name="J. Bacteriol.">
        <title>Complete genome sequence of seawater bacterium Glaciecola nitratireducens FR1064T.</title>
        <authorList>
            <person name="Bian F."/>
            <person name="Qin Q.L."/>
            <person name="Xie B.B."/>
            <person name="Shu Y.L."/>
            <person name="Zhang X.Y."/>
            <person name="Yu Y."/>
            <person name="Chen B."/>
            <person name="Chen X.L."/>
            <person name="Zhou B.C."/>
            <person name="Zhang Y.Z."/>
        </authorList>
    </citation>
    <scope>NUCLEOTIDE SEQUENCE [LARGE SCALE GENOMIC DNA]</scope>
    <source>
        <strain evidence="13">JCM 12485 / KCTC 12276 / FR1064</strain>
    </source>
</reference>
<evidence type="ECO:0000256" key="8">
    <source>
        <dbReference type="PIRSR" id="PIRSR000429-1"/>
    </source>
</evidence>
<protein>
    <submittedName>
        <fullName evidence="12">Acetyl-CoA acetyltransferase with thiolase domain</fullName>
    </submittedName>
</protein>
<evidence type="ECO:0000256" key="1">
    <source>
        <dbReference type="ARBA" id="ARBA00010982"/>
    </source>
</evidence>
<dbReference type="PANTHER" id="PTHR18919:SF164">
    <property type="entry name" value="ACETYL-COA ACETYLTRANSFERASE"/>
    <property type="match status" value="1"/>
</dbReference>
<dbReference type="AlphaFoldDB" id="G4QLF0"/>
<evidence type="ECO:0000256" key="7">
    <source>
        <dbReference type="ARBA" id="ARBA00023315"/>
    </source>
</evidence>
<dbReference type="InterPro" id="IPR020617">
    <property type="entry name" value="Thiolase_C"/>
</dbReference>
<dbReference type="InterPro" id="IPR016039">
    <property type="entry name" value="Thiolase-like"/>
</dbReference>
<dbReference type="FunFam" id="3.40.47.10:FF:000010">
    <property type="entry name" value="Acetyl-CoA acetyltransferase (Thiolase)"/>
    <property type="match status" value="1"/>
</dbReference>
<keyword evidence="3 9" id="KW-0808">Transferase</keyword>
<evidence type="ECO:0000313" key="12">
    <source>
        <dbReference type="EMBL" id="AEP29817.1"/>
    </source>
</evidence>
<dbReference type="PROSITE" id="PS00099">
    <property type="entry name" value="THIOLASE_3"/>
    <property type="match status" value="1"/>
</dbReference>
<feature type="active site" description="Acyl-thioester intermediate" evidence="8">
    <location>
        <position position="87"/>
    </location>
</feature>
<dbReference type="Pfam" id="PF02803">
    <property type="entry name" value="Thiolase_C"/>
    <property type="match status" value="1"/>
</dbReference>
<keyword evidence="13" id="KW-1185">Reference proteome</keyword>
<dbReference type="KEGG" id="gni:GNIT_1701"/>
<dbReference type="PANTHER" id="PTHR18919">
    <property type="entry name" value="ACETYL-COA C-ACYLTRANSFERASE"/>
    <property type="match status" value="1"/>
</dbReference>
<evidence type="ECO:0000256" key="3">
    <source>
        <dbReference type="ARBA" id="ARBA00022679"/>
    </source>
</evidence>
<keyword evidence="4" id="KW-0276">Fatty acid metabolism</keyword>
<dbReference type="eggNOG" id="COG0183">
    <property type="taxonomic scope" value="Bacteria"/>
</dbReference>
<evidence type="ECO:0000256" key="6">
    <source>
        <dbReference type="ARBA" id="ARBA00023098"/>
    </source>
</evidence>
<evidence type="ECO:0000256" key="5">
    <source>
        <dbReference type="ARBA" id="ARBA00022963"/>
    </source>
</evidence>
<evidence type="ECO:0000256" key="2">
    <source>
        <dbReference type="ARBA" id="ARBA00022490"/>
    </source>
</evidence>
<dbReference type="CDD" id="cd00751">
    <property type="entry name" value="thiolase"/>
    <property type="match status" value="1"/>
</dbReference>
<evidence type="ECO:0000259" key="10">
    <source>
        <dbReference type="Pfam" id="PF00108"/>
    </source>
</evidence>
<evidence type="ECO:0000256" key="9">
    <source>
        <dbReference type="RuleBase" id="RU003557"/>
    </source>
</evidence>
<keyword evidence="5" id="KW-0442">Lipid degradation</keyword>
<accession>G4QLF0</accession>
<name>G4QLF0_GLANF</name>
<evidence type="ECO:0000256" key="4">
    <source>
        <dbReference type="ARBA" id="ARBA00022832"/>
    </source>
</evidence>
<feature type="active site" description="Proton acceptor" evidence="8">
    <location>
        <position position="346"/>
    </location>
</feature>
<evidence type="ECO:0000259" key="11">
    <source>
        <dbReference type="Pfam" id="PF02803"/>
    </source>
</evidence>
<gene>
    <name evidence="12" type="ordered locus">GNIT_1701</name>
</gene>
<dbReference type="EMBL" id="CP003060">
    <property type="protein sequence ID" value="AEP29817.1"/>
    <property type="molecule type" value="Genomic_DNA"/>
</dbReference>
<dbReference type="InterPro" id="IPR020610">
    <property type="entry name" value="Thiolase_AS"/>
</dbReference>
<dbReference type="InterPro" id="IPR020615">
    <property type="entry name" value="Thiolase_acyl_enz_int_AS"/>
</dbReference>
<dbReference type="RefSeq" id="WP_014108691.1">
    <property type="nucleotide sequence ID" value="NC_016041.1"/>
</dbReference>
<dbReference type="Gene3D" id="3.40.47.10">
    <property type="match status" value="2"/>
</dbReference>
<dbReference type="PROSITE" id="PS00098">
    <property type="entry name" value="THIOLASE_1"/>
    <property type="match status" value="1"/>
</dbReference>
<dbReference type="Pfam" id="PF00108">
    <property type="entry name" value="Thiolase_N"/>
    <property type="match status" value="1"/>
</dbReference>
<dbReference type="InterPro" id="IPR020616">
    <property type="entry name" value="Thiolase_N"/>
</dbReference>
<keyword evidence="7 9" id="KW-0012">Acyltransferase</keyword>
<feature type="domain" description="Thiolase N-terminal" evidence="10">
    <location>
        <begin position="5"/>
        <end position="259"/>
    </location>
</feature>
<evidence type="ECO:0000313" key="13">
    <source>
        <dbReference type="Proteomes" id="UP000009282"/>
    </source>
</evidence>
<dbReference type="GO" id="GO:0006631">
    <property type="term" value="P:fatty acid metabolic process"/>
    <property type="evidence" value="ECO:0007669"/>
    <property type="project" value="UniProtKB-KW"/>
</dbReference>
<dbReference type="PIRSF" id="PIRSF000429">
    <property type="entry name" value="Ac-CoA_Ac_transf"/>
    <property type="match status" value="1"/>
</dbReference>
<dbReference type="SUPFAM" id="SSF53901">
    <property type="entry name" value="Thiolase-like"/>
    <property type="match status" value="2"/>
</dbReference>
<proteinExistence type="inferred from homology"/>
<dbReference type="GO" id="GO:0016042">
    <property type="term" value="P:lipid catabolic process"/>
    <property type="evidence" value="ECO:0007669"/>
    <property type="project" value="UniProtKB-KW"/>
</dbReference>
<dbReference type="STRING" id="1085623.GNIT_1701"/>
<dbReference type="NCBIfam" id="TIGR01930">
    <property type="entry name" value="AcCoA-C-Actrans"/>
    <property type="match status" value="1"/>
</dbReference>
<keyword evidence="2" id="KW-0963">Cytoplasm</keyword>
<dbReference type="InterPro" id="IPR002155">
    <property type="entry name" value="Thiolase"/>
</dbReference>
<feature type="domain" description="Thiolase C-terminal" evidence="11">
    <location>
        <begin position="267"/>
        <end position="388"/>
    </location>
</feature>
<dbReference type="GO" id="GO:0003988">
    <property type="term" value="F:acetyl-CoA C-acyltransferase activity"/>
    <property type="evidence" value="ECO:0007669"/>
    <property type="project" value="UniProtKB-ARBA"/>
</dbReference>
<organism evidence="12 13">
    <name type="scientific">Glaciecola nitratireducens (strain JCM 12485 / KCTC 12276 / FR1064)</name>
    <dbReference type="NCBI Taxonomy" id="1085623"/>
    <lineage>
        <taxon>Bacteria</taxon>
        <taxon>Pseudomonadati</taxon>
        <taxon>Pseudomonadota</taxon>
        <taxon>Gammaproteobacteria</taxon>
        <taxon>Alteromonadales</taxon>
        <taxon>Alteromonadaceae</taxon>
        <taxon>Brumicola</taxon>
    </lineage>
</organism>
<dbReference type="HOGENOM" id="CLU_031026_0_1_6"/>